<feature type="domain" description="Cupin type-2" evidence="1">
    <location>
        <begin position="69"/>
        <end position="120"/>
    </location>
</feature>
<dbReference type="Gene3D" id="2.60.120.10">
    <property type="entry name" value="Jelly Rolls"/>
    <property type="match status" value="1"/>
</dbReference>
<protein>
    <recommendedName>
        <fullName evidence="1">Cupin type-2 domain-containing protein</fullName>
    </recommendedName>
</protein>
<dbReference type="Proteomes" id="UP000001745">
    <property type="component" value="Unassembled WGS sequence"/>
</dbReference>
<dbReference type="GeneID" id="8101098"/>
<dbReference type="HOGENOM" id="CLU_084522_3_0_1"/>
<reference evidence="3" key="1">
    <citation type="journal article" date="2015" name="Genome Announc.">
        <title>Genome sequence of the AIDS-associated pathogen Penicillium marneffei (ATCC18224) and its near taxonomic relative Talaromyces stipitatus (ATCC10500).</title>
        <authorList>
            <person name="Nierman W.C."/>
            <person name="Fedorova-Abrams N.D."/>
            <person name="Andrianopoulos A."/>
        </authorList>
    </citation>
    <scope>NUCLEOTIDE SEQUENCE [LARGE SCALE GENOMIC DNA]</scope>
    <source>
        <strain evidence="3">ATCC 10500 / CBS 375.48 / QM 6759 / NRRL 1006</strain>
    </source>
</reference>
<gene>
    <name evidence="2" type="ORF">TSTA_088060</name>
</gene>
<dbReference type="STRING" id="441959.B8M2A6"/>
<dbReference type="OMA" id="GIFDYHH"/>
<dbReference type="AlphaFoldDB" id="B8M2A6"/>
<dbReference type="Pfam" id="PF07883">
    <property type="entry name" value="Cupin_2"/>
    <property type="match status" value="1"/>
</dbReference>
<accession>B8M2A6</accession>
<keyword evidence="3" id="KW-1185">Reference proteome</keyword>
<dbReference type="SUPFAM" id="SSF51182">
    <property type="entry name" value="RmlC-like cupins"/>
    <property type="match status" value="1"/>
</dbReference>
<dbReference type="InterPro" id="IPR014500">
    <property type="entry name" value="UCP019307_cupin"/>
</dbReference>
<dbReference type="CDD" id="cd02219">
    <property type="entry name" value="cupin_YjlB-like"/>
    <property type="match status" value="1"/>
</dbReference>
<dbReference type="InterPro" id="IPR013096">
    <property type="entry name" value="Cupin_2"/>
</dbReference>
<dbReference type="InParanoid" id="B8M2A6"/>
<evidence type="ECO:0000313" key="3">
    <source>
        <dbReference type="Proteomes" id="UP000001745"/>
    </source>
</evidence>
<name>B8M2A6_TALSN</name>
<organism evidence="2 3">
    <name type="scientific">Talaromyces stipitatus (strain ATCC 10500 / CBS 375.48 / QM 6759 / NRRL 1006)</name>
    <name type="common">Penicillium stipitatum</name>
    <dbReference type="NCBI Taxonomy" id="441959"/>
    <lineage>
        <taxon>Eukaryota</taxon>
        <taxon>Fungi</taxon>
        <taxon>Dikarya</taxon>
        <taxon>Ascomycota</taxon>
        <taxon>Pezizomycotina</taxon>
        <taxon>Eurotiomycetes</taxon>
        <taxon>Eurotiomycetidae</taxon>
        <taxon>Eurotiales</taxon>
        <taxon>Trichocomaceae</taxon>
        <taxon>Talaromyces</taxon>
        <taxon>Talaromyces sect. Talaromyces</taxon>
    </lineage>
</organism>
<dbReference type="RefSeq" id="XP_002478533.1">
    <property type="nucleotide sequence ID" value="XM_002478488.1"/>
</dbReference>
<dbReference type="InterPro" id="IPR047121">
    <property type="entry name" value="YjiB-like"/>
</dbReference>
<sequence length="190" mass="21204">MSLNPPSAIKISRHLIPAWRSIPNTSIQNKPLLIYHSAFERDVSASQVSNYLKKVNVVVPQWQYSMYKQSHFHSTTHEVLAVVSGRARLCFGGEDNPERVEPVVEAGDVMIVPAGVAHRLLEDQSGGFTMVGSYPKGKNWDMCYGAGDENEDGIRNTISKLDWFDQDPIYGHDGPAVQKKLAKIKQLPML</sequence>
<dbReference type="InterPro" id="IPR014710">
    <property type="entry name" value="RmlC-like_jellyroll"/>
</dbReference>
<dbReference type="EMBL" id="EQ962653">
    <property type="protein sequence ID" value="EED21570.1"/>
    <property type="molecule type" value="Genomic_DNA"/>
</dbReference>
<dbReference type="PhylomeDB" id="B8M2A6"/>
<evidence type="ECO:0000313" key="2">
    <source>
        <dbReference type="EMBL" id="EED21570.1"/>
    </source>
</evidence>
<dbReference type="InterPro" id="IPR011051">
    <property type="entry name" value="RmlC_Cupin_sf"/>
</dbReference>
<proteinExistence type="predicted"/>
<evidence type="ECO:0000259" key="1">
    <source>
        <dbReference type="Pfam" id="PF07883"/>
    </source>
</evidence>
<dbReference type="PANTHER" id="PTHR36448:SF3">
    <property type="entry name" value="CUPIN TYPE-2 DOMAIN-CONTAINING PROTEIN"/>
    <property type="match status" value="1"/>
</dbReference>
<dbReference type="PIRSF" id="PIRSF019307">
    <property type="entry name" value="UCP019307"/>
    <property type="match status" value="1"/>
</dbReference>
<dbReference type="OrthoDB" id="2589563at2759"/>
<dbReference type="VEuPathDB" id="FungiDB:TSTA_088060"/>
<dbReference type="eggNOG" id="ENOG502RXFP">
    <property type="taxonomic scope" value="Eukaryota"/>
</dbReference>
<dbReference type="PANTHER" id="PTHR36448">
    <property type="entry name" value="BLR7373 PROTEIN"/>
    <property type="match status" value="1"/>
</dbReference>